<gene>
    <name evidence="3" type="ORF">DFR24_0107</name>
</gene>
<evidence type="ECO:0000259" key="2">
    <source>
        <dbReference type="Pfam" id="PF17131"/>
    </source>
</evidence>
<evidence type="ECO:0000313" key="4">
    <source>
        <dbReference type="Proteomes" id="UP000295341"/>
    </source>
</evidence>
<dbReference type="RefSeq" id="WP_133879398.1">
    <property type="nucleotide sequence ID" value="NZ_MWIN01000023.1"/>
</dbReference>
<protein>
    <submittedName>
        <fullName evidence="3">Outer membrane lipoprotein-sorting protein</fullName>
    </submittedName>
</protein>
<comment type="caution">
    <text evidence="3">The sequence shown here is derived from an EMBL/GenBank/DDBJ whole genome shotgun (WGS) entry which is preliminary data.</text>
</comment>
<sequence length="259" mass="28873">MRTLVTLCLVLLGVLPVRAADTVESITACMKANIPEALQVREFELATADKTGGTRTLVGKLHARLEKGKINAMMRILAPSDMRDAAYLVRESSEPGKEEEMYVYIPALQKVRRITGGMKDSSLFGTDLSYSDVKQITYALSGGTLKLERTENLEARPAWVLSMAADVSAGARFDKVYAWIDQKSCMVLKAEFQQGGVVRKRFTSAAKYLAQSGPYWYITQARIEDLQEKTHTEFKITGLLSDKDLADRLFNPRAFYLGN</sequence>
<dbReference type="OrthoDB" id="9803781at2"/>
<dbReference type="EMBL" id="SOBT01000008">
    <property type="protein sequence ID" value="TDU30753.1"/>
    <property type="molecule type" value="Genomic_DNA"/>
</dbReference>
<evidence type="ECO:0000256" key="1">
    <source>
        <dbReference type="SAM" id="SignalP"/>
    </source>
</evidence>
<dbReference type="InterPro" id="IPR033399">
    <property type="entry name" value="TP_0789-like"/>
</dbReference>
<proteinExistence type="predicted"/>
<name>A0A4R7P9S3_9GAMM</name>
<organism evidence="3 4">
    <name type="scientific">Panacagrimonas perspica</name>
    <dbReference type="NCBI Taxonomy" id="381431"/>
    <lineage>
        <taxon>Bacteria</taxon>
        <taxon>Pseudomonadati</taxon>
        <taxon>Pseudomonadota</taxon>
        <taxon>Gammaproteobacteria</taxon>
        <taxon>Nevskiales</taxon>
        <taxon>Nevskiaceae</taxon>
        <taxon>Panacagrimonas</taxon>
    </lineage>
</organism>
<dbReference type="Proteomes" id="UP000295341">
    <property type="component" value="Unassembled WGS sequence"/>
</dbReference>
<feature type="chain" id="PRO_5020753720" evidence="1">
    <location>
        <begin position="20"/>
        <end position="259"/>
    </location>
</feature>
<dbReference type="AlphaFoldDB" id="A0A4R7P9S3"/>
<dbReference type="CDD" id="cd16329">
    <property type="entry name" value="LolA_like"/>
    <property type="match status" value="1"/>
</dbReference>
<keyword evidence="1" id="KW-0732">Signal</keyword>
<feature type="domain" description="Uncharacterized protein TP-0789" evidence="2">
    <location>
        <begin position="71"/>
        <end position="254"/>
    </location>
</feature>
<accession>A0A4R7P9S3</accession>
<keyword evidence="3" id="KW-0449">Lipoprotein</keyword>
<dbReference type="Pfam" id="PF17131">
    <property type="entry name" value="LolA_like"/>
    <property type="match status" value="1"/>
</dbReference>
<evidence type="ECO:0000313" key="3">
    <source>
        <dbReference type="EMBL" id="TDU30753.1"/>
    </source>
</evidence>
<keyword evidence="4" id="KW-1185">Reference proteome</keyword>
<reference evidence="3 4" key="1">
    <citation type="submission" date="2019-03" db="EMBL/GenBank/DDBJ databases">
        <title>Genomic Encyclopedia of Type Strains, Phase IV (KMG-IV): sequencing the most valuable type-strain genomes for metagenomic binning, comparative biology and taxonomic classification.</title>
        <authorList>
            <person name="Goeker M."/>
        </authorList>
    </citation>
    <scope>NUCLEOTIDE SEQUENCE [LARGE SCALE GENOMIC DNA]</scope>
    <source>
        <strain evidence="3 4">DSM 26377</strain>
    </source>
</reference>
<feature type="signal peptide" evidence="1">
    <location>
        <begin position="1"/>
        <end position="19"/>
    </location>
</feature>
<dbReference type="Gene3D" id="2.50.20.10">
    <property type="entry name" value="Lipoprotein localisation LolA/LolB/LppX"/>
    <property type="match status" value="1"/>
</dbReference>